<gene>
    <name evidence="1" type="ORF">LCGC14_0411360</name>
</gene>
<dbReference type="Gene3D" id="3.10.450.50">
    <property type="match status" value="1"/>
</dbReference>
<sequence>MANNRVQRNDKCPCGSGLKHKKCHGDMQLANMATSAAKIVATMNIARRVYDADPATESQYREGTLQMIKVLNNMLPDGIAVIMVDAEETEPEIDKLAEKAESGSSLEEVQRDMAPCPSCLTMLPNGMMCAKSQCRIDRVKGEQS</sequence>
<dbReference type="InterPro" id="IPR004027">
    <property type="entry name" value="SEC_C_motif"/>
</dbReference>
<dbReference type="Pfam" id="PF02810">
    <property type="entry name" value="SEC-C"/>
    <property type="match status" value="1"/>
</dbReference>
<accession>A0A0F9W301</accession>
<name>A0A0F9W301_9ZZZZ</name>
<reference evidence="1" key="1">
    <citation type="journal article" date="2015" name="Nature">
        <title>Complex archaea that bridge the gap between prokaryotes and eukaryotes.</title>
        <authorList>
            <person name="Spang A."/>
            <person name="Saw J.H."/>
            <person name="Jorgensen S.L."/>
            <person name="Zaremba-Niedzwiedzka K."/>
            <person name="Martijn J."/>
            <person name="Lind A.E."/>
            <person name="van Eijk R."/>
            <person name="Schleper C."/>
            <person name="Guy L."/>
            <person name="Ettema T.J."/>
        </authorList>
    </citation>
    <scope>NUCLEOTIDE SEQUENCE</scope>
</reference>
<organism evidence="1">
    <name type="scientific">marine sediment metagenome</name>
    <dbReference type="NCBI Taxonomy" id="412755"/>
    <lineage>
        <taxon>unclassified sequences</taxon>
        <taxon>metagenomes</taxon>
        <taxon>ecological metagenomes</taxon>
    </lineage>
</organism>
<dbReference type="AlphaFoldDB" id="A0A0F9W301"/>
<comment type="caution">
    <text evidence="1">The sequence shown here is derived from an EMBL/GenBank/DDBJ whole genome shotgun (WGS) entry which is preliminary data.</text>
</comment>
<proteinExistence type="predicted"/>
<protein>
    <submittedName>
        <fullName evidence="1">Uncharacterized protein</fullName>
    </submittedName>
</protein>
<dbReference type="SUPFAM" id="SSF103642">
    <property type="entry name" value="Sec-C motif"/>
    <property type="match status" value="1"/>
</dbReference>
<evidence type="ECO:0000313" key="1">
    <source>
        <dbReference type="EMBL" id="KKN72423.1"/>
    </source>
</evidence>
<dbReference type="EMBL" id="LAZR01000363">
    <property type="protein sequence ID" value="KKN72423.1"/>
    <property type="molecule type" value="Genomic_DNA"/>
</dbReference>